<organism evidence="1 2">
    <name type="scientific">Sphagnum jensenii</name>
    <dbReference type="NCBI Taxonomy" id="128206"/>
    <lineage>
        <taxon>Eukaryota</taxon>
        <taxon>Viridiplantae</taxon>
        <taxon>Streptophyta</taxon>
        <taxon>Embryophyta</taxon>
        <taxon>Bryophyta</taxon>
        <taxon>Sphagnophytina</taxon>
        <taxon>Sphagnopsida</taxon>
        <taxon>Sphagnales</taxon>
        <taxon>Sphagnaceae</taxon>
        <taxon>Sphagnum</taxon>
    </lineage>
</organism>
<evidence type="ECO:0000313" key="2">
    <source>
        <dbReference type="Proteomes" id="UP001497444"/>
    </source>
</evidence>
<reference evidence="1" key="1">
    <citation type="submission" date="2024-02" db="EMBL/GenBank/DDBJ databases">
        <authorList>
            <consortium name="ELIXIR-Norway"/>
            <consortium name="Elixir Norway"/>
        </authorList>
    </citation>
    <scope>NUCLEOTIDE SEQUENCE</scope>
</reference>
<dbReference type="PANTHER" id="PTHR36017:SF1">
    <property type="entry name" value="EMBRYO DEFECTIVE 1381"/>
    <property type="match status" value="1"/>
</dbReference>
<dbReference type="EMBL" id="OZ020109">
    <property type="protein sequence ID" value="CAK9261980.1"/>
    <property type="molecule type" value="Genomic_DNA"/>
</dbReference>
<dbReference type="Gene3D" id="1.25.40.10">
    <property type="entry name" value="Tetratricopeptide repeat domain"/>
    <property type="match status" value="1"/>
</dbReference>
<gene>
    <name evidence="1" type="ORF">CSSPJE1EN1_LOCUS7458</name>
</gene>
<dbReference type="Proteomes" id="UP001497444">
    <property type="component" value="Chromosome 14"/>
</dbReference>
<dbReference type="SUPFAM" id="SSF48452">
    <property type="entry name" value="TPR-like"/>
    <property type="match status" value="1"/>
</dbReference>
<evidence type="ECO:0000313" key="1">
    <source>
        <dbReference type="EMBL" id="CAK9261980.1"/>
    </source>
</evidence>
<accession>A0ABP0W5A7</accession>
<dbReference type="PANTHER" id="PTHR36017">
    <property type="entry name" value="EMBRYO DEFECTIVE 1381"/>
    <property type="match status" value="1"/>
</dbReference>
<dbReference type="InterPro" id="IPR011990">
    <property type="entry name" value="TPR-like_helical_dom_sf"/>
</dbReference>
<protein>
    <submittedName>
        <fullName evidence="1">Uncharacterized protein</fullName>
    </submittedName>
</protein>
<keyword evidence="2" id="KW-1185">Reference proteome</keyword>
<name>A0ABP0W5A7_9BRYO</name>
<sequence>MWRPGRRASSLLIRGGRWSSLADTQITLGKFDDAIASLQSALSQMADDSPTQSLATVSLAKAYAGLGKMEQARSYCRQTDCEPVVPVMKKWRIVRRTILDMELHKYARTSVVPQALILHGPCGVGKRTTVEGLLQEWRKLPHAVAYVDLELCGNAAHKGSNLHPWMLGTGSQTLNDNCNGTRDSCLGRIREHLEQALESLAVEAVELGCLRSQNVLEWLQDHHSIDHSLSQFLQLQEAGGKLSDVSRVGSTKQMWHEALKQMSDASSAGDTSTSILFAGQVAKLDVKRKAVLSLSLAKQLLQMQEGWRTAAGSARRSRGAIPKGAADAAVSWPMLLINLLSWATQENRFQPKLVINAMDVMRNAAMDQGGVDGAAYHDSLLMKVVTMGVTQGCLPIILVSSDSYYSWQIGEDFGDNNVFVSCEFFGWTAKEAAVHLVPDFFTADDWKVVADVLGPNPQHLVELHTIQQSQSFVKQVKSNDSVNIEDCIDIYLAYIQVTVVDPAMDAAVALLENFADKAIRGNIDSQLLQHGAPWRHPPKVYNNSREKQQHWAQLQLMDCIEALAYTEFGVNYLGGGLELLDDPAALALLQVGLLYQQRASPYIRPTSRCILRCLVRWLVRKKFGLSVADRLRYKWHRVVRGRSYRHLMLDS</sequence>
<proteinExistence type="predicted"/>